<proteinExistence type="inferred from homology"/>
<comment type="similarity">
    <text evidence="5">Belongs to the zinc-containing alcohol dehydrogenase family.</text>
</comment>
<keyword evidence="3 5" id="KW-0862">Zinc</keyword>
<dbReference type="Gene3D" id="3.40.50.720">
    <property type="entry name" value="NAD(P)-binding Rossmann-like Domain"/>
    <property type="match status" value="1"/>
</dbReference>
<dbReference type="CDD" id="cd05283">
    <property type="entry name" value="CAD1"/>
    <property type="match status" value="1"/>
</dbReference>
<evidence type="ECO:0000256" key="1">
    <source>
        <dbReference type="ARBA" id="ARBA00001947"/>
    </source>
</evidence>
<dbReference type="Pfam" id="PF00107">
    <property type="entry name" value="ADH_zinc_N"/>
    <property type="match status" value="1"/>
</dbReference>
<evidence type="ECO:0000256" key="5">
    <source>
        <dbReference type="RuleBase" id="RU361277"/>
    </source>
</evidence>
<accession>A0ABV5HHY1</accession>
<comment type="caution">
    <text evidence="7">The sequence shown here is derived from an EMBL/GenBank/DDBJ whole genome shotgun (WGS) entry which is preliminary data.</text>
</comment>
<protein>
    <submittedName>
        <fullName evidence="7">NAD(P)-dependent alcohol dehydrogenase</fullName>
        <ecNumber evidence="7">1.1.-.-</ecNumber>
    </submittedName>
</protein>
<dbReference type="Proteomes" id="UP001589645">
    <property type="component" value="Unassembled WGS sequence"/>
</dbReference>
<dbReference type="PANTHER" id="PTHR42683">
    <property type="entry name" value="ALDEHYDE REDUCTASE"/>
    <property type="match status" value="1"/>
</dbReference>
<evidence type="ECO:0000256" key="3">
    <source>
        <dbReference type="ARBA" id="ARBA00022833"/>
    </source>
</evidence>
<dbReference type="EC" id="1.1.-.-" evidence="7"/>
<dbReference type="InterPro" id="IPR013154">
    <property type="entry name" value="ADH-like_N"/>
</dbReference>
<organism evidence="7 8">
    <name type="scientific">Vibrio olivae</name>
    <dbReference type="NCBI Taxonomy" id="1243002"/>
    <lineage>
        <taxon>Bacteria</taxon>
        <taxon>Pseudomonadati</taxon>
        <taxon>Pseudomonadota</taxon>
        <taxon>Gammaproteobacteria</taxon>
        <taxon>Vibrionales</taxon>
        <taxon>Vibrionaceae</taxon>
        <taxon>Vibrio</taxon>
    </lineage>
</organism>
<dbReference type="SUPFAM" id="SSF50129">
    <property type="entry name" value="GroES-like"/>
    <property type="match status" value="1"/>
</dbReference>
<dbReference type="Gene3D" id="3.90.180.10">
    <property type="entry name" value="Medium-chain alcohol dehydrogenases, catalytic domain"/>
    <property type="match status" value="1"/>
</dbReference>
<name>A0ABV5HHY1_9VIBR</name>
<dbReference type="InterPro" id="IPR013149">
    <property type="entry name" value="ADH-like_C"/>
</dbReference>
<dbReference type="InterPro" id="IPR020843">
    <property type="entry name" value="ER"/>
</dbReference>
<dbReference type="Pfam" id="PF08240">
    <property type="entry name" value="ADH_N"/>
    <property type="match status" value="1"/>
</dbReference>
<evidence type="ECO:0000256" key="4">
    <source>
        <dbReference type="ARBA" id="ARBA00023002"/>
    </source>
</evidence>
<dbReference type="PROSITE" id="PS00059">
    <property type="entry name" value="ADH_ZINC"/>
    <property type="match status" value="1"/>
</dbReference>
<keyword evidence="4 7" id="KW-0560">Oxidoreductase</keyword>
<dbReference type="InterPro" id="IPR002328">
    <property type="entry name" value="ADH_Zn_CS"/>
</dbReference>
<evidence type="ECO:0000313" key="7">
    <source>
        <dbReference type="EMBL" id="MFB9133826.1"/>
    </source>
</evidence>
<dbReference type="InterPro" id="IPR011032">
    <property type="entry name" value="GroES-like_sf"/>
</dbReference>
<dbReference type="InterPro" id="IPR036291">
    <property type="entry name" value="NAD(P)-bd_dom_sf"/>
</dbReference>
<dbReference type="SUPFAM" id="SSF51735">
    <property type="entry name" value="NAD(P)-binding Rossmann-fold domains"/>
    <property type="match status" value="1"/>
</dbReference>
<dbReference type="EMBL" id="JBHMEP010000001">
    <property type="protein sequence ID" value="MFB9133826.1"/>
    <property type="molecule type" value="Genomic_DNA"/>
</dbReference>
<dbReference type="GO" id="GO:0016491">
    <property type="term" value="F:oxidoreductase activity"/>
    <property type="evidence" value="ECO:0007669"/>
    <property type="project" value="UniProtKB-KW"/>
</dbReference>
<keyword evidence="2 5" id="KW-0479">Metal-binding</keyword>
<evidence type="ECO:0000259" key="6">
    <source>
        <dbReference type="SMART" id="SM00829"/>
    </source>
</evidence>
<evidence type="ECO:0000256" key="2">
    <source>
        <dbReference type="ARBA" id="ARBA00022723"/>
    </source>
</evidence>
<dbReference type="RefSeq" id="WP_390189420.1">
    <property type="nucleotide sequence ID" value="NZ_JBHMEP010000001.1"/>
</dbReference>
<keyword evidence="8" id="KW-1185">Reference proteome</keyword>
<evidence type="ECO:0000313" key="8">
    <source>
        <dbReference type="Proteomes" id="UP001589645"/>
    </source>
</evidence>
<dbReference type="InterPro" id="IPR047109">
    <property type="entry name" value="CAD-like"/>
</dbReference>
<comment type="cofactor">
    <cofactor evidence="1 5">
        <name>Zn(2+)</name>
        <dbReference type="ChEBI" id="CHEBI:29105"/>
    </cofactor>
</comment>
<feature type="domain" description="Enoyl reductase (ER)" evidence="6">
    <location>
        <begin position="82"/>
        <end position="412"/>
    </location>
</feature>
<reference evidence="7 8" key="1">
    <citation type="submission" date="2024-09" db="EMBL/GenBank/DDBJ databases">
        <authorList>
            <person name="Sun Q."/>
            <person name="Mori K."/>
        </authorList>
    </citation>
    <scope>NUCLEOTIDE SEQUENCE [LARGE SCALE GENOMIC DNA]</scope>
    <source>
        <strain evidence="7 8">CECT 8064</strain>
    </source>
</reference>
<gene>
    <name evidence="7" type="ORF">ACFFUV_02450</name>
</gene>
<dbReference type="SMART" id="SM00829">
    <property type="entry name" value="PKS_ER"/>
    <property type="match status" value="1"/>
</dbReference>
<sequence>MSYVHTLQGDILMCNKCRSSHSQAPHSDADVDTKRRHLLLGGSAISAAAALTPSFISFSSMAQTNAAPNMAARDSQAWAASGPNSAFKSIMIPRRAVGPKDVSLEILYAGICHSDIHTVHGDWGAPQYPCVPGHEIVGRVVAVGSQVTRFKVGDIGGVGCMVNSCGECANCLADREQNCLNGTTFTYGSEDKISGGYTFGGYSKQVVVREHFVVNVPTSMDISRVAPIMCAGITTFSPMQHWSLEKNQHIGVVGIGGLGHMAVKLAIARGAKVTALTTSRNKFEAIRAMGAEPVLWTDNNALRGLTASMDMMISTIPYPFSMQPLLNLMKLDATFVNVGQLGTIDGLNGMMMGFNRHSIAGSMIGGMKETQEVVNYCAQHNVLPDVEIIKPSEIDEAWRRVQDKDIQFRFVIDMQQA</sequence>